<name>A0A126UXY5_9RHOB</name>
<dbReference type="EMBL" id="CP014327">
    <property type="protein sequence ID" value="AML50932.1"/>
    <property type="molecule type" value="Genomic_DNA"/>
</dbReference>
<protein>
    <submittedName>
        <fullName evidence="1">Uncharacterized protein</fullName>
    </submittedName>
</protein>
<dbReference type="PROSITE" id="PS51257">
    <property type="entry name" value="PROKAR_LIPOPROTEIN"/>
    <property type="match status" value="1"/>
</dbReference>
<reference evidence="1 2" key="1">
    <citation type="submission" date="2016-02" db="EMBL/GenBank/DDBJ databases">
        <title>Complete genome sequence of Halocynthiibacter arcticus PAMC 20958t from arctic marine sediment.</title>
        <authorList>
            <person name="Lee Y.M."/>
            <person name="Baek K."/>
            <person name="Lee H.K."/>
            <person name="Shin S.C."/>
        </authorList>
    </citation>
    <scope>NUCLEOTIDE SEQUENCE [LARGE SCALE GENOMIC DNA]</scope>
    <source>
        <strain evidence="1">PAMC 20958</strain>
    </source>
</reference>
<dbReference type="RefSeq" id="WP_039003336.1">
    <property type="nucleotide sequence ID" value="NZ_CP014327.1"/>
</dbReference>
<dbReference type="Proteomes" id="UP000070371">
    <property type="component" value="Chromosome"/>
</dbReference>
<evidence type="ECO:0000313" key="2">
    <source>
        <dbReference type="Proteomes" id="UP000070371"/>
    </source>
</evidence>
<dbReference type="AlphaFoldDB" id="A0A126UXY5"/>
<organism evidence="1 2">
    <name type="scientific">Falsihalocynthiibacter arcticus</name>
    <dbReference type="NCBI Taxonomy" id="1579316"/>
    <lineage>
        <taxon>Bacteria</taxon>
        <taxon>Pseudomonadati</taxon>
        <taxon>Pseudomonadota</taxon>
        <taxon>Alphaproteobacteria</taxon>
        <taxon>Rhodobacterales</taxon>
        <taxon>Roseobacteraceae</taxon>
        <taxon>Falsihalocynthiibacter</taxon>
    </lineage>
</organism>
<proteinExistence type="predicted"/>
<sequence>MYIKIAAVTITSLALSACGSPRDFETTPVKVETAAGTVTCQLYTKSLVDWDRAIDRPNSMDATTADNVCRAEGVRRQKT</sequence>
<dbReference type="STRING" id="1579316.RC74_06265"/>
<evidence type="ECO:0000313" key="1">
    <source>
        <dbReference type="EMBL" id="AML50932.1"/>
    </source>
</evidence>
<accession>A0A126UXY5</accession>
<dbReference type="KEGG" id="hat:RC74_06265"/>
<keyword evidence="2" id="KW-1185">Reference proteome</keyword>
<dbReference type="OrthoDB" id="7777983at2"/>
<gene>
    <name evidence="1" type="ORF">RC74_06265</name>
</gene>